<dbReference type="PANTHER" id="PTHR46323:SF2">
    <property type="entry name" value="BETA-GALACTOSIDASE"/>
    <property type="match status" value="1"/>
</dbReference>
<dbReference type="GO" id="GO:0005990">
    <property type="term" value="P:lactose catabolic process"/>
    <property type="evidence" value="ECO:0007669"/>
    <property type="project" value="TreeGrafter"/>
</dbReference>
<feature type="domain" description="Beta galactosidase small chain/" evidence="8">
    <location>
        <begin position="783"/>
        <end position="1061"/>
    </location>
</feature>
<dbReference type="RefSeq" id="WP_155588836.1">
    <property type="nucleotide sequence ID" value="NZ_WNLP01000006.1"/>
</dbReference>
<keyword evidence="10" id="KW-1185">Reference proteome</keyword>
<dbReference type="InterPro" id="IPR023230">
    <property type="entry name" value="Glyco_hydro_2_CS"/>
</dbReference>
<keyword evidence="4 7" id="KW-0378">Hydrolase</keyword>
<dbReference type="AlphaFoldDB" id="A0A7K1J5I4"/>
<dbReference type="InterPro" id="IPR036156">
    <property type="entry name" value="Beta-gal/glucu_dom_sf"/>
</dbReference>
<comment type="similarity">
    <text evidence="2 7">Belongs to the glycosyl hydrolase 2 family.</text>
</comment>
<dbReference type="Pfam" id="PF02837">
    <property type="entry name" value="Glyco_hydro_2_N"/>
    <property type="match status" value="1"/>
</dbReference>
<reference evidence="9 10" key="1">
    <citation type="submission" date="2019-09" db="EMBL/GenBank/DDBJ databases">
        <title>Bifidobacterium canis sp. nov., isolated from the digestive tract of German Shepherd dog puppy.</title>
        <authorList>
            <person name="Bunesova V."/>
        </authorList>
    </citation>
    <scope>NUCLEOTIDE SEQUENCE [LARGE SCALE GENOMIC DNA]</scope>
    <source>
        <strain evidence="9 10">GSD1FS</strain>
    </source>
</reference>
<dbReference type="EMBL" id="WNLP01000006">
    <property type="protein sequence ID" value="MUH59926.1"/>
    <property type="molecule type" value="Genomic_DNA"/>
</dbReference>
<dbReference type="SUPFAM" id="SSF74650">
    <property type="entry name" value="Galactose mutarotase-like"/>
    <property type="match status" value="1"/>
</dbReference>
<proteinExistence type="inferred from homology"/>
<keyword evidence="5 7" id="KW-0326">Glycosidase</keyword>
<evidence type="ECO:0000256" key="1">
    <source>
        <dbReference type="ARBA" id="ARBA00001412"/>
    </source>
</evidence>
<dbReference type="Pfam" id="PF00703">
    <property type="entry name" value="Glyco_hydro_2"/>
    <property type="match status" value="1"/>
</dbReference>
<dbReference type="Gene3D" id="2.60.120.260">
    <property type="entry name" value="Galactose-binding domain-like"/>
    <property type="match status" value="1"/>
</dbReference>
<dbReference type="InterPro" id="IPR050347">
    <property type="entry name" value="Bact_Beta-galactosidase"/>
</dbReference>
<protein>
    <recommendedName>
        <fullName evidence="3 7">Beta-galactosidase</fullName>
        <ecNumber evidence="3 7">3.2.1.23</ecNumber>
    </recommendedName>
    <alternativeName>
        <fullName evidence="6 7">Lactase</fullName>
    </alternativeName>
</protein>
<dbReference type="GO" id="GO:0030246">
    <property type="term" value="F:carbohydrate binding"/>
    <property type="evidence" value="ECO:0007669"/>
    <property type="project" value="InterPro"/>
</dbReference>
<dbReference type="InterPro" id="IPR013783">
    <property type="entry name" value="Ig-like_fold"/>
</dbReference>
<accession>A0A7K1J5I4</accession>
<comment type="caution">
    <text evidence="9">The sequence shown here is derived from an EMBL/GenBank/DDBJ whole genome shotgun (WGS) entry which is preliminary data.</text>
</comment>
<dbReference type="InterPro" id="IPR014718">
    <property type="entry name" value="GH-type_carb-bd"/>
</dbReference>
<dbReference type="InterPro" id="IPR011013">
    <property type="entry name" value="Gal_mutarotase_sf_dom"/>
</dbReference>
<gene>
    <name evidence="9" type="ORF">GSD1FS_1269</name>
</gene>
<dbReference type="InterPro" id="IPR006102">
    <property type="entry name" value="Ig-like_GH2"/>
</dbReference>
<dbReference type="InterPro" id="IPR008979">
    <property type="entry name" value="Galactose-bd-like_sf"/>
</dbReference>
<evidence type="ECO:0000256" key="6">
    <source>
        <dbReference type="ARBA" id="ARBA00032230"/>
    </source>
</evidence>
<sequence>MTEHVHTLNSDQPSAWWLTDPSVFAVNRLAPHTDHLTADADPAYVANESHGSLKQSLDGSWKCKVVPAHLDRLPGESSDDRWQTGHIPPAFVSRSFDDDGFATVEVPGCLETQGLMRPQYVNIQYPWDGHENPQAPNVPNNNHVALYRRSFETNERVRKALANGEHVSVTFHGAATAMFVWLNDTFIGYAEDSYTPSEFDVTDALRDGENLLAVACFEYSSASWLEDQDCWRFHGLFRSVELDVRPRAHVRDVVALADWDVAAQRGVLDVHVELDGARFADSVEARLRDLSGDENRVLWRRSLALSEKMDVTVPCGQVQPWSAESPNLYVLEIVVRDADGRVMETSSTRVGFKHVAIENGVLKLNGKRIVFRGVNRHEFSATRGRSVTEEEMLWDVRFMKRHNINAVRTSHYPNQTRWLELCDEYGLYVIDETNLETHGSWNLPGDTTDGKSIPGDDLAWQPACIDRLESMVRRDRNHASVIAWSLGNESYAGEVIKAMGERCRELDPSRPVHYEGVQWNLRYSDISDFETRMYAQPDQIREYLESQPSKPYISCEYMHAMGNSVGGLGEYIELERYPQYQGGFIWDFIDQALWQWSEDGTRRLAYGGDFNDRPNDGEFSADGIVFADRSVSPKAQEVKAQYANVRIEVNGDSATIHNGNVFTSTAGTMFVARVLVDGREVWSKYYQFNVPAGETRTFAIDFPKPTPTWSAESMAQHHEIVHELSQRLDSDTPWAQVGYELAWGQYAQTVHDAESPHEAQAVTEQPQDSAAHVTVGRWNAGMHVGEQEVLLSKTQGGVTSMRNGDRDMVLHAPKLVTWRPLTDNDRGMSSGFERAQWFAAGRYARVVTGIGQVDYSEKSGELAGEYWFELADPQHTKIPVRYRVRHNGDGLRMHVEMEYPGGLEAPSLPAFGLEWMLPERYSRLEFYGHGPQETYRDRKRAKLGTWSTTAFADAAPYVVPQETGNHEDVRWARITDVHGRGMFVESEQNEGDSMALSLLPYSTLMLEEATHQDELPQPRHMFLRMLAGQMGVGGDDSWGAPVHDRYLLDANKPMRLAAAITLI</sequence>
<dbReference type="PANTHER" id="PTHR46323">
    <property type="entry name" value="BETA-GALACTOSIDASE"/>
    <property type="match status" value="1"/>
</dbReference>
<evidence type="ECO:0000256" key="2">
    <source>
        <dbReference type="ARBA" id="ARBA00007401"/>
    </source>
</evidence>
<dbReference type="InterPro" id="IPR004199">
    <property type="entry name" value="B-gal_small/dom_5"/>
</dbReference>
<dbReference type="GO" id="GO:0009341">
    <property type="term" value="C:beta-galactosidase complex"/>
    <property type="evidence" value="ECO:0007669"/>
    <property type="project" value="InterPro"/>
</dbReference>
<dbReference type="Gene3D" id="2.70.98.10">
    <property type="match status" value="1"/>
</dbReference>
<dbReference type="SUPFAM" id="SSF51445">
    <property type="entry name" value="(Trans)glycosidases"/>
    <property type="match status" value="1"/>
</dbReference>
<dbReference type="Pfam" id="PF02929">
    <property type="entry name" value="Bgal_small_N"/>
    <property type="match status" value="1"/>
</dbReference>
<dbReference type="Pfam" id="PF02836">
    <property type="entry name" value="Glyco_hydro_2_C"/>
    <property type="match status" value="1"/>
</dbReference>
<evidence type="ECO:0000259" key="8">
    <source>
        <dbReference type="SMART" id="SM01038"/>
    </source>
</evidence>
<dbReference type="Gene3D" id="3.20.20.80">
    <property type="entry name" value="Glycosidases"/>
    <property type="match status" value="1"/>
</dbReference>
<dbReference type="Pfam" id="PF16353">
    <property type="entry name" value="LacZ_4"/>
    <property type="match status" value="1"/>
</dbReference>
<dbReference type="InterPro" id="IPR017853">
    <property type="entry name" value="GH"/>
</dbReference>
<dbReference type="SUPFAM" id="SSF49785">
    <property type="entry name" value="Galactose-binding domain-like"/>
    <property type="match status" value="1"/>
</dbReference>
<comment type="catalytic activity">
    <reaction evidence="1 7">
        <text>Hydrolysis of terminal non-reducing beta-D-galactose residues in beta-D-galactosides.</text>
        <dbReference type="EC" id="3.2.1.23"/>
    </reaction>
</comment>
<evidence type="ECO:0000256" key="5">
    <source>
        <dbReference type="ARBA" id="ARBA00023295"/>
    </source>
</evidence>
<dbReference type="Proteomes" id="UP000487882">
    <property type="component" value="Unassembled WGS sequence"/>
</dbReference>
<dbReference type="InterPro" id="IPR006104">
    <property type="entry name" value="Glyco_hydro_2_N"/>
</dbReference>
<name>A0A7K1J5I4_9BIFI</name>
<evidence type="ECO:0000313" key="10">
    <source>
        <dbReference type="Proteomes" id="UP000487882"/>
    </source>
</evidence>
<dbReference type="GO" id="GO:0004565">
    <property type="term" value="F:beta-galactosidase activity"/>
    <property type="evidence" value="ECO:0007669"/>
    <property type="project" value="UniProtKB-EC"/>
</dbReference>
<evidence type="ECO:0000313" key="9">
    <source>
        <dbReference type="EMBL" id="MUH59926.1"/>
    </source>
</evidence>
<evidence type="ECO:0000256" key="7">
    <source>
        <dbReference type="RuleBase" id="RU361154"/>
    </source>
</evidence>
<evidence type="ECO:0000256" key="3">
    <source>
        <dbReference type="ARBA" id="ARBA00012756"/>
    </source>
</evidence>
<dbReference type="Gene3D" id="2.60.40.10">
    <property type="entry name" value="Immunoglobulins"/>
    <property type="match status" value="2"/>
</dbReference>
<dbReference type="PRINTS" id="PR00132">
    <property type="entry name" value="GLHYDRLASE2"/>
</dbReference>
<evidence type="ECO:0000256" key="4">
    <source>
        <dbReference type="ARBA" id="ARBA00022801"/>
    </source>
</evidence>
<dbReference type="InterPro" id="IPR006101">
    <property type="entry name" value="Glyco_hydro_2"/>
</dbReference>
<dbReference type="InterPro" id="IPR006103">
    <property type="entry name" value="Glyco_hydro_2_cat"/>
</dbReference>
<dbReference type="SMART" id="SM01038">
    <property type="entry name" value="Bgal_small_N"/>
    <property type="match status" value="1"/>
</dbReference>
<dbReference type="PROSITE" id="PS00719">
    <property type="entry name" value="GLYCOSYL_HYDROL_F2_1"/>
    <property type="match status" value="1"/>
</dbReference>
<dbReference type="SUPFAM" id="SSF49303">
    <property type="entry name" value="beta-Galactosidase/glucuronidase domain"/>
    <property type="match status" value="2"/>
</dbReference>
<dbReference type="InterPro" id="IPR032312">
    <property type="entry name" value="LacZ_4"/>
</dbReference>
<organism evidence="9 10">
    <name type="scientific">Bifidobacterium canis</name>
    <dbReference type="NCBI Taxonomy" id="2610880"/>
    <lineage>
        <taxon>Bacteria</taxon>
        <taxon>Bacillati</taxon>
        <taxon>Actinomycetota</taxon>
        <taxon>Actinomycetes</taxon>
        <taxon>Bifidobacteriales</taxon>
        <taxon>Bifidobacteriaceae</taxon>
        <taxon>Bifidobacterium</taxon>
    </lineage>
</organism>
<dbReference type="EC" id="3.2.1.23" evidence="3 7"/>